<organism evidence="5 6">
    <name type="scientific">Desulfovibrio ferrophilus</name>
    <dbReference type="NCBI Taxonomy" id="241368"/>
    <lineage>
        <taxon>Bacteria</taxon>
        <taxon>Pseudomonadati</taxon>
        <taxon>Thermodesulfobacteriota</taxon>
        <taxon>Desulfovibrionia</taxon>
        <taxon>Desulfovibrionales</taxon>
        <taxon>Desulfovibrionaceae</taxon>
        <taxon>Desulfovibrio</taxon>
    </lineage>
</organism>
<dbReference type="SUPFAM" id="SSF46565">
    <property type="entry name" value="Chaperone J-domain"/>
    <property type="match status" value="1"/>
</dbReference>
<dbReference type="PANTHER" id="PTHR43096">
    <property type="entry name" value="DNAJ HOMOLOG 1, MITOCHONDRIAL-RELATED"/>
    <property type="match status" value="1"/>
</dbReference>
<dbReference type="EMBL" id="AP017378">
    <property type="protein sequence ID" value="BBD06913.1"/>
    <property type="molecule type" value="Genomic_DNA"/>
</dbReference>
<dbReference type="FunFam" id="2.60.260.20:FF:000013">
    <property type="entry name" value="DnaJ subfamily B member 11"/>
    <property type="match status" value="1"/>
</dbReference>
<keyword evidence="2" id="KW-0238">DNA-binding</keyword>
<evidence type="ECO:0000256" key="2">
    <source>
        <dbReference type="ARBA" id="ARBA00023125"/>
    </source>
</evidence>
<dbReference type="PROSITE" id="PS00636">
    <property type="entry name" value="DNAJ_1"/>
    <property type="match status" value="1"/>
</dbReference>
<dbReference type="Gene3D" id="1.10.287.110">
    <property type="entry name" value="DnaJ domain"/>
    <property type="match status" value="1"/>
</dbReference>
<dbReference type="CDD" id="cd06257">
    <property type="entry name" value="DnaJ"/>
    <property type="match status" value="1"/>
</dbReference>
<name>A0A2Z6AUK9_9BACT</name>
<dbReference type="GO" id="GO:0051082">
    <property type="term" value="F:unfolded protein binding"/>
    <property type="evidence" value="ECO:0007669"/>
    <property type="project" value="InterPro"/>
</dbReference>
<evidence type="ECO:0000313" key="6">
    <source>
        <dbReference type="Proteomes" id="UP000269883"/>
    </source>
</evidence>
<dbReference type="KEGG" id="dfl:DFE_0187"/>
<dbReference type="Pfam" id="PF01556">
    <property type="entry name" value="DnaJ_C"/>
    <property type="match status" value="1"/>
</dbReference>
<dbReference type="GO" id="GO:0005737">
    <property type="term" value="C:cytoplasm"/>
    <property type="evidence" value="ECO:0007669"/>
    <property type="project" value="TreeGrafter"/>
</dbReference>
<dbReference type="PROSITE" id="PS50076">
    <property type="entry name" value="DNAJ_2"/>
    <property type="match status" value="1"/>
</dbReference>
<dbReference type="OrthoDB" id="9779889at2"/>
<dbReference type="SUPFAM" id="SSF49493">
    <property type="entry name" value="HSP40/DnaJ peptide-binding domain"/>
    <property type="match status" value="2"/>
</dbReference>
<evidence type="ECO:0000256" key="3">
    <source>
        <dbReference type="ARBA" id="ARBA00023186"/>
    </source>
</evidence>
<dbReference type="Proteomes" id="UP000269883">
    <property type="component" value="Chromosome"/>
</dbReference>
<gene>
    <name evidence="5" type="ORF">DFE_0187</name>
</gene>
<sequence length="314" mass="34145">MSVEYKDYYKVLGVSKKASKEELSKAFKKQARKYHPDLNPDNPQAEAKFKEANEAYEVLKDPEKRRMYDQLGPNWQHGQNFQPPPGFEGFQFQDGGADGFSDFFETIFGGGFGGGFGGRGGGGFRQGPRRGSDVEASLDLTLEEAYRGGAKNVTLQERVAGPGGVPTMNTKTLEVNIPAGVKDGARIRLSGQGNPGPGGGPAGDLFMKLRIQPHRLFKVEGVNVVLDLPLAPWEATLGIAVQVPTLDGKVEMTIPAGVSSGQKLRLKGKGLGSGMGRGDQMVRVMVRTPKDLSDEQRELWKQLSEISDFNPRTF</sequence>
<proteinExistence type="predicted"/>
<dbReference type="FunFam" id="2.60.260.20:FF:000008">
    <property type="entry name" value="Curved DNA-binding protein"/>
    <property type="match status" value="1"/>
</dbReference>
<dbReference type="InterPro" id="IPR036869">
    <property type="entry name" value="J_dom_sf"/>
</dbReference>
<dbReference type="GO" id="GO:0003677">
    <property type="term" value="F:DNA binding"/>
    <property type="evidence" value="ECO:0007669"/>
    <property type="project" value="UniProtKB-KW"/>
</dbReference>
<dbReference type="PRINTS" id="PR00625">
    <property type="entry name" value="JDOMAIN"/>
</dbReference>
<dbReference type="InterPro" id="IPR002939">
    <property type="entry name" value="DnaJ_C"/>
</dbReference>
<dbReference type="InterPro" id="IPR018253">
    <property type="entry name" value="DnaJ_domain_CS"/>
</dbReference>
<evidence type="ECO:0000259" key="4">
    <source>
        <dbReference type="PROSITE" id="PS50076"/>
    </source>
</evidence>
<feature type="domain" description="J" evidence="4">
    <location>
        <begin position="7"/>
        <end position="72"/>
    </location>
</feature>
<dbReference type="RefSeq" id="WP_126375709.1">
    <property type="nucleotide sequence ID" value="NZ_AP017378.1"/>
</dbReference>
<dbReference type="GO" id="GO:0042026">
    <property type="term" value="P:protein refolding"/>
    <property type="evidence" value="ECO:0007669"/>
    <property type="project" value="TreeGrafter"/>
</dbReference>
<evidence type="ECO:0000256" key="1">
    <source>
        <dbReference type="ARBA" id="ARBA00022490"/>
    </source>
</evidence>
<dbReference type="CDD" id="cd10747">
    <property type="entry name" value="DnaJ_C"/>
    <property type="match status" value="1"/>
</dbReference>
<dbReference type="AlphaFoldDB" id="A0A2Z6AUK9"/>
<dbReference type="Gene3D" id="2.60.260.20">
    <property type="entry name" value="Urease metallochaperone UreE, N-terminal domain"/>
    <property type="match status" value="2"/>
</dbReference>
<dbReference type="InterPro" id="IPR001623">
    <property type="entry name" value="DnaJ_domain"/>
</dbReference>
<keyword evidence="3" id="KW-0143">Chaperone</keyword>
<evidence type="ECO:0000313" key="5">
    <source>
        <dbReference type="EMBL" id="BBD06913.1"/>
    </source>
</evidence>
<dbReference type="PANTHER" id="PTHR43096:SF52">
    <property type="entry name" value="DNAJ HOMOLOG 1, MITOCHONDRIAL-RELATED"/>
    <property type="match status" value="1"/>
</dbReference>
<dbReference type="Pfam" id="PF00226">
    <property type="entry name" value="DnaJ"/>
    <property type="match status" value="1"/>
</dbReference>
<protein>
    <submittedName>
        <fullName evidence="5">Heat shock protein DnaJ domain-containing protein</fullName>
    </submittedName>
</protein>
<dbReference type="SMART" id="SM00271">
    <property type="entry name" value="DnaJ"/>
    <property type="match status" value="1"/>
</dbReference>
<keyword evidence="5" id="KW-0346">Stress response</keyword>
<keyword evidence="1" id="KW-0963">Cytoplasm</keyword>
<reference evidence="5 6" key="1">
    <citation type="journal article" date="2018" name="Sci. Adv.">
        <title>Multi-heme cytochromes provide a pathway for survival in energy-limited environments.</title>
        <authorList>
            <person name="Deng X."/>
            <person name="Dohmae N."/>
            <person name="Nealson K.H."/>
            <person name="Hashimoto K."/>
            <person name="Okamoto A."/>
        </authorList>
    </citation>
    <scope>NUCLEOTIDE SEQUENCE [LARGE SCALE GENOMIC DNA]</scope>
    <source>
        <strain evidence="5 6">IS5</strain>
    </source>
</reference>
<dbReference type="InterPro" id="IPR008971">
    <property type="entry name" value="HSP40/DnaJ_pept-bd"/>
</dbReference>
<keyword evidence="6" id="KW-1185">Reference proteome</keyword>
<accession>A0A2Z6AUK9</accession>